<dbReference type="Proteomes" id="UP001476798">
    <property type="component" value="Unassembled WGS sequence"/>
</dbReference>
<evidence type="ECO:0000313" key="1">
    <source>
        <dbReference type="EMBL" id="MEQ2172214.1"/>
    </source>
</evidence>
<organism evidence="1 2">
    <name type="scientific">Goodea atripinnis</name>
    <dbReference type="NCBI Taxonomy" id="208336"/>
    <lineage>
        <taxon>Eukaryota</taxon>
        <taxon>Metazoa</taxon>
        <taxon>Chordata</taxon>
        <taxon>Craniata</taxon>
        <taxon>Vertebrata</taxon>
        <taxon>Euteleostomi</taxon>
        <taxon>Actinopterygii</taxon>
        <taxon>Neopterygii</taxon>
        <taxon>Teleostei</taxon>
        <taxon>Neoteleostei</taxon>
        <taxon>Acanthomorphata</taxon>
        <taxon>Ovalentaria</taxon>
        <taxon>Atherinomorphae</taxon>
        <taxon>Cyprinodontiformes</taxon>
        <taxon>Goodeidae</taxon>
        <taxon>Goodea</taxon>
    </lineage>
</organism>
<proteinExistence type="predicted"/>
<gene>
    <name evidence="1" type="ORF">GOODEAATRI_018741</name>
</gene>
<reference evidence="1 2" key="1">
    <citation type="submission" date="2021-06" db="EMBL/GenBank/DDBJ databases">
        <authorList>
            <person name="Palmer J.M."/>
        </authorList>
    </citation>
    <scope>NUCLEOTIDE SEQUENCE [LARGE SCALE GENOMIC DNA]</scope>
    <source>
        <strain evidence="1 2">GA_2019</strain>
        <tissue evidence="1">Muscle</tissue>
    </source>
</reference>
<keyword evidence="2" id="KW-1185">Reference proteome</keyword>
<dbReference type="EMBL" id="JAHRIO010041596">
    <property type="protein sequence ID" value="MEQ2172214.1"/>
    <property type="molecule type" value="Genomic_DNA"/>
</dbReference>
<comment type="caution">
    <text evidence="1">The sequence shown here is derived from an EMBL/GenBank/DDBJ whole genome shotgun (WGS) entry which is preliminary data.</text>
</comment>
<protein>
    <submittedName>
        <fullName evidence="1">Uncharacterized protein</fullName>
    </submittedName>
</protein>
<evidence type="ECO:0000313" key="2">
    <source>
        <dbReference type="Proteomes" id="UP001476798"/>
    </source>
</evidence>
<feature type="non-terminal residue" evidence="1">
    <location>
        <position position="1"/>
    </location>
</feature>
<accession>A0ABV0NMY9</accession>
<name>A0ABV0NMY9_9TELE</name>
<sequence>LMSSLLTGAWSATLHPSDVAGPEAPLGSAGRCRVMRAWASLLASSYTSFMDLSPNFTIRHPELLVLWASWSMACFILVHLHSFSYLPDLGGVPEEQVFTGRQWVVSLFFPHNAADQIDCIAEEVLQWPPESLALVFSKLDLTVSKNQELVTSTPSLC</sequence>